<dbReference type="SUPFAM" id="SSF82689">
    <property type="entry name" value="Mechanosensitive channel protein MscS (YggB), C-terminal domain"/>
    <property type="match status" value="1"/>
</dbReference>
<keyword evidence="12" id="KW-1185">Reference proteome</keyword>
<dbReference type="InterPro" id="IPR010920">
    <property type="entry name" value="LSM_dom_sf"/>
</dbReference>
<dbReference type="Pfam" id="PF21088">
    <property type="entry name" value="MS_channel_1st"/>
    <property type="match status" value="1"/>
</dbReference>
<dbReference type="Gene3D" id="2.30.30.60">
    <property type="match status" value="1"/>
</dbReference>
<evidence type="ECO:0000256" key="8">
    <source>
        <dbReference type="SAM" id="Phobius"/>
    </source>
</evidence>
<dbReference type="Gene3D" id="3.30.70.100">
    <property type="match status" value="1"/>
</dbReference>
<evidence type="ECO:0000313" key="11">
    <source>
        <dbReference type="EMBL" id="QEL12694.1"/>
    </source>
</evidence>
<sequence length="766" mass="83493">MWCLVIPLQAGAAGIPGMSSGSEKEQAPSPKELQASLEQVIGVLESDQQRTALLKQLKQLRQASQEAAAENGGSEGGGLLGALASSLESGEGQNNGKALLAIWRDRAGAAWQDLQEDFGNTRQWWLGVRDFGLTLLAWAGMATLFYFMLRRVLYHYGLRLELTDQPTALTMLRYCLRRVVPWAVAFGLTLTATSWLESSSGIVLALTLGYATVCGMIFASVCEVVFALFTWGHRRVALRILRRQAGWPLFAIGALAALGDATNSAIITRTLGDDLAGFLSEFIGLCAILVSGAFIIRFKRPVRHLIRNRPYHQRRDRRLVSELLLVLGNIWHIPALLVVGASLIAVASYSGDVRSDFGRAVLTAGLLVVMLIIGGLLYRSSQRAPERRRTRYGKRLVRFGYALAHLGSWIVFAELAARIWGGSLLNASNGQLGERIMLSLISVGVTLLVAWLVWIIADTAIHRAMTSTSRSQRGRARRARAETITPLLRNIVFVTIVVITAIVVLANLGVNVTPLLAGAGVIGLAVGFGAQTLVQDLITGIFILVEDTLAIDDFVDVGGNVGTVEKLSLRTVRLRDLDGILHAVPFSQIKAVQNYSREFGYALFRIRVPHAMPIDDAIAMIQAVADELREDALFRFKIWSPLELQGIESFDQGAAIVRARFRTAPVMQWDVAREFNLRLKRRMDAAGVDLAMPRMSVTLENAEALRAAGQSESARQPASRPRYRLRAGSALSAETLERLGVEERHGRATDAPGDSGAGDGATTPHP</sequence>
<feature type="transmembrane region" description="Helical" evidence="8">
    <location>
        <begin position="399"/>
        <end position="421"/>
    </location>
</feature>
<organism evidence="11 12">
    <name type="scientific">Kushneria phosphatilytica</name>
    <dbReference type="NCBI Taxonomy" id="657387"/>
    <lineage>
        <taxon>Bacteria</taxon>
        <taxon>Pseudomonadati</taxon>
        <taxon>Pseudomonadota</taxon>
        <taxon>Gammaproteobacteria</taxon>
        <taxon>Oceanospirillales</taxon>
        <taxon>Halomonadaceae</taxon>
        <taxon>Kushneria</taxon>
    </lineage>
</organism>
<evidence type="ECO:0000259" key="10">
    <source>
        <dbReference type="Pfam" id="PF21088"/>
    </source>
</evidence>
<proteinExistence type="inferred from homology"/>
<feature type="compositionally biased region" description="Basic and acidic residues" evidence="7">
    <location>
        <begin position="735"/>
        <end position="748"/>
    </location>
</feature>
<keyword evidence="3" id="KW-1003">Cell membrane</keyword>
<comment type="similarity">
    <text evidence="2">Belongs to the MscS (TC 1.A.23) family.</text>
</comment>
<feature type="transmembrane region" description="Helical" evidence="8">
    <location>
        <begin position="179"/>
        <end position="196"/>
    </location>
</feature>
<dbReference type="PANTHER" id="PTHR30460:SF0">
    <property type="entry name" value="MODERATE CONDUCTANCE MECHANOSENSITIVE CHANNEL YBIO"/>
    <property type="match status" value="1"/>
</dbReference>
<dbReference type="SUPFAM" id="SSF50182">
    <property type="entry name" value="Sm-like ribonucleoproteins"/>
    <property type="match status" value="1"/>
</dbReference>
<keyword evidence="4 8" id="KW-0812">Transmembrane</keyword>
<dbReference type="InterPro" id="IPR006685">
    <property type="entry name" value="MscS_channel_2nd"/>
</dbReference>
<feature type="transmembrane region" description="Helical" evidence="8">
    <location>
        <begin position="436"/>
        <end position="457"/>
    </location>
</feature>
<dbReference type="InterPro" id="IPR023408">
    <property type="entry name" value="MscS_beta-dom_sf"/>
</dbReference>
<dbReference type="EMBL" id="CP043420">
    <property type="protein sequence ID" value="QEL12694.1"/>
    <property type="molecule type" value="Genomic_DNA"/>
</dbReference>
<dbReference type="GO" id="GO:0005886">
    <property type="term" value="C:plasma membrane"/>
    <property type="evidence" value="ECO:0007669"/>
    <property type="project" value="UniProtKB-SubCell"/>
</dbReference>
<name>A0A5C1A3N3_9GAMM</name>
<dbReference type="GO" id="GO:0008381">
    <property type="term" value="F:mechanosensitive monoatomic ion channel activity"/>
    <property type="evidence" value="ECO:0007669"/>
    <property type="project" value="InterPro"/>
</dbReference>
<feature type="transmembrane region" description="Helical" evidence="8">
    <location>
        <begin position="131"/>
        <end position="149"/>
    </location>
</feature>
<evidence type="ECO:0000256" key="3">
    <source>
        <dbReference type="ARBA" id="ARBA00022475"/>
    </source>
</evidence>
<accession>A0A5C1A3N3</accession>
<protein>
    <submittedName>
        <fullName evidence="11">Mechanosensitive ion channel family protein</fullName>
    </submittedName>
</protein>
<reference evidence="11 12" key="1">
    <citation type="submission" date="2019-08" db="EMBL/GenBank/DDBJ databases">
        <title>Complete genome sequence of Kushneria sp. YCWA18, a halophilic phosphate-solubilizing bacterium isolated from Daqiao saltern in China.</title>
        <authorList>
            <person name="Du G.-X."/>
            <person name="Qu L.-Y."/>
        </authorList>
    </citation>
    <scope>NUCLEOTIDE SEQUENCE [LARGE SCALE GENOMIC DNA]</scope>
    <source>
        <strain evidence="11 12">YCWA18</strain>
    </source>
</reference>
<evidence type="ECO:0000256" key="2">
    <source>
        <dbReference type="ARBA" id="ARBA00008017"/>
    </source>
</evidence>
<dbReference type="KEGG" id="kuy:FY550_02950"/>
<dbReference type="InterPro" id="IPR045276">
    <property type="entry name" value="YbiO_bact"/>
</dbReference>
<feature type="transmembrane region" description="Helical" evidence="8">
    <location>
        <begin position="249"/>
        <end position="269"/>
    </location>
</feature>
<gene>
    <name evidence="11" type="ORF">FY550_02950</name>
</gene>
<feature type="transmembrane region" description="Helical" evidence="8">
    <location>
        <begin position="357"/>
        <end position="378"/>
    </location>
</feature>
<feature type="transmembrane region" description="Helical" evidence="8">
    <location>
        <begin position="487"/>
        <end position="509"/>
    </location>
</feature>
<dbReference type="InterPro" id="IPR011014">
    <property type="entry name" value="MscS_channel_TM-2"/>
</dbReference>
<evidence type="ECO:0000259" key="9">
    <source>
        <dbReference type="Pfam" id="PF00924"/>
    </source>
</evidence>
<dbReference type="FunFam" id="1.10.287.1260:FF:000005">
    <property type="entry name" value="Mechanosensitive ion channel family protein"/>
    <property type="match status" value="1"/>
</dbReference>
<dbReference type="Gene3D" id="1.10.287.1260">
    <property type="match status" value="1"/>
</dbReference>
<evidence type="ECO:0000256" key="7">
    <source>
        <dbReference type="SAM" id="MobiDB-lite"/>
    </source>
</evidence>
<feature type="region of interest" description="Disordered" evidence="7">
    <location>
        <begin position="707"/>
        <end position="766"/>
    </location>
</feature>
<feature type="transmembrane region" description="Helical" evidence="8">
    <location>
        <begin position="275"/>
        <end position="298"/>
    </location>
</feature>
<keyword evidence="5 8" id="KW-1133">Transmembrane helix</keyword>
<feature type="transmembrane region" description="Helical" evidence="8">
    <location>
        <begin position="515"/>
        <end position="534"/>
    </location>
</feature>
<feature type="transmembrane region" description="Helical" evidence="8">
    <location>
        <begin position="319"/>
        <end position="345"/>
    </location>
</feature>
<keyword evidence="6 8" id="KW-0472">Membrane</keyword>
<dbReference type="SUPFAM" id="SSF82861">
    <property type="entry name" value="Mechanosensitive channel protein MscS (YggB), transmembrane region"/>
    <property type="match status" value="1"/>
</dbReference>
<feature type="domain" description="Mechanosensitive ion channel transmembrane helices 2/3" evidence="10">
    <location>
        <begin position="490"/>
        <end position="531"/>
    </location>
</feature>
<evidence type="ECO:0000256" key="5">
    <source>
        <dbReference type="ARBA" id="ARBA00022989"/>
    </source>
</evidence>
<dbReference type="InterPro" id="IPR049142">
    <property type="entry name" value="MS_channel_1st"/>
</dbReference>
<evidence type="ECO:0000256" key="6">
    <source>
        <dbReference type="ARBA" id="ARBA00023136"/>
    </source>
</evidence>
<feature type="transmembrane region" description="Helical" evidence="8">
    <location>
        <begin position="202"/>
        <end position="229"/>
    </location>
</feature>
<comment type="subcellular location">
    <subcellularLocation>
        <location evidence="1">Cell membrane</location>
        <topology evidence="1">Multi-pass membrane protein</topology>
    </subcellularLocation>
</comment>
<dbReference type="Pfam" id="PF00924">
    <property type="entry name" value="MS_channel_2nd"/>
    <property type="match status" value="1"/>
</dbReference>
<dbReference type="Proteomes" id="UP000322553">
    <property type="component" value="Chromosome"/>
</dbReference>
<dbReference type="AlphaFoldDB" id="A0A5C1A3N3"/>
<dbReference type="InterPro" id="IPR011066">
    <property type="entry name" value="MscS_channel_C_sf"/>
</dbReference>
<feature type="compositionally biased region" description="Low complexity" evidence="7">
    <location>
        <begin position="749"/>
        <end position="766"/>
    </location>
</feature>
<dbReference type="PANTHER" id="PTHR30460">
    <property type="entry name" value="MODERATE CONDUCTANCE MECHANOSENSITIVE CHANNEL YBIO"/>
    <property type="match status" value="1"/>
</dbReference>
<evidence type="ECO:0000256" key="1">
    <source>
        <dbReference type="ARBA" id="ARBA00004651"/>
    </source>
</evidence>
<evidence type="ECO:0000256" key="4">
    <source>
        <dbReference type="ARBA" id="ARBA00022692"/>
    </source>
</evidence>
<feature type="domain" description="Mechanosensitive ion channel MscS" evidence="9">
    <location>
        <begin position="532"/>
        <end position="597"/>
    </location>
</feature>
<evidence type="ECO:0000313" key="12">
    <source>
        <dbReference type="Proteomes" id="UP000322553"/>
    </source>
</evidence>